<proteinExistence type="predicted"/>
<dbReference type="PANTHER" id="PTHR43563:SF14">
    <property type="entry name" value="AMINE OXIDASE"/>
    <property type="match status" value="1"/>
</dbReference>
<dbReference type="EMBL" id="JAHLQT010035455">
    <property type="protein sequence ID" value="KAG7158345.1"/>
    <property type="molecule type" value="Genomic_DNA"/>
</dbReference>
<dbReference type="Proteomes" id="UP000747542">
    <property type="component" value="Unassembled WGS sequence"/>
</dbReference>
<gene>
    <name evidence="6" type="primary">maoA-L</name>
    <name evidence="6" type="ORF">Hamer_G021620</name>
</gene>
<dbReference type="GO" id="GO:0097621">
    <property type="term" value="F:monoamine oxidase activity"/>
    <property type="evidence" value="ECO:0007669"/>
    <property type="project" value="UniProtKB-EC"/>
</dbReference>
<accession>A0A8J5MP14</accession>
<dbReference type="PANTHER" id="PTHR43563">
    <property type="entry name" value="AMINE OXIDASE"/>
    <property type="match status" value="1"/>
</dbReference>
<comment type="catalytic activity">
    <reaction evidence="3">
        <text>a secondary aliphatic amine + O2 + H2O = a primary amine + an aldehyde + H2O2</text>
        <dbReference type="Rhea" id="RHEA:26414"/>
        <dbReference type="ChEBI" id="CHEBI:15377"/>
        <dbReference type="ChEBI" id="CHEBI:15379"/>
        <dbReference type="ChEBI" id="CHEBI:16240"/>
        <dbReference type="ChEBI" id="CHEBI:17478"/>
        <dbReference type="ChEBI" id="CHEBI:58855"/>
        <dbReference type="ChEBI" id="CHEBI:65296"/>
        <dbReference type="EC" id="1.4.3.4"/>
    </reaction>
</comment>
<evidence type="ECO:0000256" key="1">
    <source>
        <dbReference type="ARBA" id="ARBA00004362"/>
    </source>
</evidence>
<evidence type="ECO:0000313" key="6">
    <source>
        <dbReference type="EMBL" id="KAG7158345.1"/>
    </source>
</evidence>
<sequence length="527" mass="57724">MIYDVAVIGAGAAGLTAAHKLLQADPNLTLVVLEAKDRVGGRTLTVPVDIGDGKTDTFDMGGQWVGSSQHHVLNMMEELGLRTYPQYTEGTKVMQLGDNKIRTYTGDIPSLGSLRGLIQLQLFIWKAERMAAKVPITDPYSSKYAAELGGETVSSFMKKHISNKAAMEAIDVGCKASFGTEASRISALFFMAYANSAGGVMKVFETKKDAAQELRVMGGTQQISELLADKIGKEKVLLSHPVCEMKQTTDSVEVKTENGKCFTARRVIMTAPPNQLIKMKFDPPLPPYKQLIYENHPIGHLIKFYVTYKKAFWRDNGYSGEIVSNGGETEVDGVSRGPLSACFDATTHTGTPAIVGFIAGRQGVEWHNKTEAERKKAVIDGLSSTLGSEAQDYVTYIEKVWADEPYTGGCPVMFGVPGTMYAFPHLRLPFDRLHFAGTETATVWTGFISGAIQSGERAAKEALQYFRPELLTEKDLLGTCHDPKRSLLPASQVTSRWPSKGIYIVYLAVVVVLIGVTFSIYFQDAIW</sequence>
<feature type="domain" description="Amine oxidase" evidence="5">
    <location>
        <begin position="13"/>
        <end position="462"/>
    </location>
</feature>
<organism evidence="6 7">
    <name type="scientific">Homarus americanus</name>
    <name type="common">American lobster</name>
    <dbReference type="NCBI Taxonomy" id="6706"/>
    <lineage>
        <taxon>Eukaryota</taxon>
        <taxon>Metazoa</taxon>
        <taxon>Ecdysozoa</taxon>
        <taxon>Arthropoda</taxon>
        <taxon>Crustacea</taxon>
        <taxon>Multicrustacea</taxon>
        <taxon>Malacostraca</taxon>
        <taxon>Eumalacostraca</taxon>
        <taxon>Eucarida</taxon>
        <taxon>Decapoda</taxon>
        <taxon>Pleocyemata</taxon>
        <taxon>Astacidea</taxon>
        <taxon>Nephropoidea</taxon>
        <taxon>Nephropidae</taxon>
        <taxon>Homarus</taxon>
    </lineage>
</organism>
<reference evidence="6" key="1">
    <citation type="journal article" date="2021" name="Sci. Adv.">
        <title>The American lobster genome reveals insights on longevity, neural, and immune adaptations.</title>
        <authorList>
            <person name="Polinski J.M."/>
            <person name="Zimin A.V."/>
            <person name="Clark K.F."/>
            <person name="Kohn A.B."/>
            <person name="Sadowski N."/>
            <person name="Timp W."/>
            <person name="Ptitsyn A."/>
            <person name="Khanna P."/>
            <person name="Romanova D.Y."/>
            <person name="Williams P."/>
            <person name="Greenwood S.J."/>
            <person name="Moroz L.L."/>
            <person name="Walt D.R."/>
            <person name="Bodnar A.G."/>
        </authorList>
    </citation>
    <scope>NUCLEOTIDE SEQUENCE</scope>
    <source>
        <strain evidence="6">GMGI-L3</strain>
    </source>
</reference>
<dbReference type="GO" id="GO:0005741">
    <property type="term" value="C:mitochondrial outer membrane"/>
    <property type="evidence" value="ECO:0007669"/>
    <property type="project" value="UniProtKB-SubCell"/>
</dbReference>
<evidence type="ECO:0000256" key="2">
    <source>
        <dbReference type="ARBA" id="ARBA00012804"/>
    </source>
</evidence>
<name>A0A8J5MP14_HOMAM</name>
<evidence type="ECO:0000313" key="7">
    <source>
        <dbReference type="Proteomes" id="UP000747542"/>
    </source>
</evidence>
<keyword evidence="4" id="KW-0812">Transmembrane</keyword>
<dbReference type="EC" id="1.4.3.4" evidence="2"/>
<dbReference type="OrthoDB" id="5046242at2759"/>
<keyword evidence="4" id="KW-1133">Transmembrane helix</keyword>
<evidence type="ECO:0000256" key="3">
    <source>
        <dbReference type="ARBA" id="ARBA00048448"/>
    </source>
</evidence>
<comment type="subcellular location">
    <subcellularLocation>
        <location evidence="1">Mitochondrion outer membrane</location>
        <topology evidence="1">Single-pass type IV membrane protein</topology>
        <orientation evidence="1">Cytoplasmic side</orientation>
    </subcellularLocation>
</comment>
<evidence type="ECO:0000256" key="4">
    <source>
        <dbReference type="SAM" id="Phobius"/>
    </source>
</evidence>
<feature type="transmembrane region" description="Helical" evidence="4">
    <location>
        <begin position="501"/>
        <end position="522"/>
    </location>
</feature>
<dbReference type="InterPro" id="IPR002937">
    <property type="entry name" value="Amino_oxidase"/>
</dbReference>
<dbReference type="AlphaFoldDB" id="A0A8J5MP14"/>
<keyword evidence="7" id="KW-1185">Reference proteome</keyword>
<comment type="caution">
    <text evidence="6">The sequence shown here is derived from an EMBL/GenBank/DDBJ whole genome shotgun (WGS) entry which is preliminary data.</text>
</comment>
<protein>
    <recommendedName>
        <fullName evidence="2">monoamine oxidase</fullName>
        <ecNumber evidence="2">1.4.3.4</ecNumber>
    </recommendedName>
</protein>
<dbReference type="InterPro" id="IPR050703">
    <property type="entry name" value="Flavin_MAO"/>
</dbReference>
<evidence type="ECO:0000259" key="5">
    <source>
        <dbReference type="Pfam" id="PF01593"/>
    </source>
</evidence>
<dbReference type="Pfam" id="PF01593">
    <property type="entry name" value="Amino_oxidase"/>
    <property type="match status" value="1"/>
</dbReference>
<keyword evidence="4" id="KW-0472">Membrane</keyword>